<dbReference type="GO" id="GO:0005634">
    <property type="term" value="C:nucleus"/>
    <property type="evidence" value="ECO:0007669"/>
    <property type="project" value="UniProtKB-SubCell"/>
</dbReference>
<evidence type="ECO:0000259" key="8">
    <source>
        <dbReference type="PROSITE" id="PS50280"/>
    </source>
</evidence>
<evidence type="ECO:0000256" key="3">
    <source>
        <dbReference type="ARBA" id="ARBA00022454"/>
    </source>
</evidence>
<dbReference type="GO" id="GO:0032259">
    <property type="term" value="P:methylation"/>
    <property type="evidence" value="ECO:0007669"/>
    <property type="project" value="UniProtKB-KW"/>
</dbReference>
<feature type="domain" description="SET" evidence="8">
    <location>
        <begin position="1"/>
        <end position="114"/>
    </location>
</feature>
<keyword evidence="3" id="KW-0158">Chromosome</keyword>
<evidence type="ECO:0000256" key="5">
    <source>
        <dbReference type="ARBA" id="ARBA00022679"/>
    </source>
</evidence>
<dbReference type="InterPro" id="IPR001214">
    <property type="entry name" value="SET_dom"/>
</dbReference>
<gene>
    <name evidence="9" type="primary">ASH1</name>
    <name evidence="9" type="ORF">PHYPSEUDO_014456</name>
</gene>
<dbReference type="GO" id="GO:0005694">
    <property type="term" value="C:chromosome"/>
    <property type="evidence" value="ECO:0007669"/>
    <property type="project" value="UniProtKB-SubCell"/>
</dbReference>
<keyword evidence="9" id="KW-0238">DNA-binding</keyword>
<dbReference type="Proteomes" id="UP000694044">
    <property type="component" value="Unassembled WGS sequence"/>
</dbReference>
<organism evidence="9 10">
    <name type="scientific">Phytophthora pseudosyringae</name>
    <dbReference type="NCBI Taxonomy" id="221518"/>
    <lineage>
        <taxon>Eukaryota</taxon>
        <taxon>Sar</taxon>
        <taxon>Stramenopiles</taxon>
        <taxon>Oomycota</taxon>
        <taxon>Peronosporomycetes</taxon>
        <taxon>Peronosporales</taxon>
        <taxon>Peronosporaceae</taxon>
        <taxon>Phytophthora</taxon>
    </lineage>
</organism>
<keyword evidence="7" id="KW-0539">Nucleus</keyword>
<evidence type="ECO:0000256" key="6">
    <source>
        <dbReference type="ARBA" id="ARBA00022691"/>
    </source>
</evidence>
<protein>
    <submittedName>
        <fullName evidence="9">DNA-binding transcription repressor</fullName>
    </submittedName>
</protein>
<dbReference type="PANTHER" id="PTHR22884">
    <property type="entry name" value="SET DOMAIN PROTEINS"/>
    <property type="match status" value="1"/>
</dbReference>
<dbReference type="SMART" id="SM00317">
    <property type="entry name" value="SET"/>
    <property type="match status" value="1"/>
</dbReference>
<evidence type="ECO:0000256" key="2">
    <source>
        <dbReference type="ARBA" id="ARBA00004286"/>
    </source>
</evidence>
<sequence length="137" mass="15630">MTELRDTELRVANSQICLFTNRRIRKNVVVCPYLGKLCLVDPIERYTVKLKTKDIKNRQVYLAADAVGGNGRFINHLCYANCRIEELNGEFGPEIAIVAGRDIQPGEEVTVDYGPDKNFYCYCGSHNCRDKDRHDSL</sequence>
<keyword evidence="4" id="KW-0489">Methyltransferase</keyword>
<dbReference type="GO" id="GO:0008168">
    <property type="term" value="F:methyltransferase activity"/>
    <property type="evidence" value="ECO:0007669"/>
    <property type="project" value="UniProtKB-KW"/>
</dbReference>
<dbReference type="PROSITE" id="PS50280">
    <property type="entry name" value="SET"/>
    <property type="match status" value="1"/>
</dbReference>
<evidence type="ECO:0000256" key="4">
    <source>
        <dbReference type="ARBA" id="ARBA00022603"/>
    </source>
</evidence>
<comment type="caution">
    <text evidence="9">The sequence shown here is derived from an EMBL/GenBank/DDBJ whole genome shotgun (WGS) entry which is preliminary data.</text>
</comment>
<dbReference type="OrthoDB" id="126176at2759"/>
<keyword evidence="10" id="KW-1185">Reference proteome</keyword>
<dbReference type="GO" id="GO:0003677">
    <property type="term" value="F:DNA binding"/>
    <property type="evidence" value="ECO:0007669"/>
    <property type="project" value="UniProtKB-KW"/>
</dbReference>
<evidence type="ECO:0000256" key="1">
    <source>
        <dbReference type="ARBA" id="ARBA00004123"/>
    </source>
</evidence>
<dbReference type="Pfam" id="PF00856">
    <property type="entry name" value="SET"/>
    <property type="match status" value="1"/>
</dbReference>
<dbReference type="EMBL" id="JAGDFM010000819">
    <property type="protein sequence ID" value="KAG7376088.1"/>
    <property type="molecule type" value="Genomic_DNA"/>
</dbReference>
<keyword evidence="6" id="KW-0949">S-adenosyl-L-methionine</keyword>
<name>A0A8T1V7M9_9STRA</name>
<evidence type="ECO:0000256" key="7">
    <source>
        <dbReference type="ARBA" id="ARBA00023242"/>
    </source>
</evidence>
<evidence type="ECO:0000313" key="10">
    <source>
        <dbReference type="Proteomes" id="UP000694044"/>
    </source>
</evidence>
<dbReference type="AlphaFoldDB" id="A0A8T1V7M9"/>
<evidence type="ECO:0000313" key="9">
    <source>
        <dbReference type="EMBL" id="KAG7376088.1"/>
    </source>
</evidence>
<dbReference type="InterPro" id="IPR050777">
    <property type="entry name" value="SET2_Histone-Lys_MeTrsfase"/>
</dbReference>
<accession>A0A8T1V7M9</accession>
<keyword evidence="5" id="KW-0808">Transferase</keyword>
<proteinExistence type="predicted"/>
<reference evidence="9" key="1">
    <citation type="submission" date="2021-02" db="EMBL/GenBank/DDBJ databases">
        <authorList>
            <person name="Palmer J.M."/>
        </authorList>
    </citation>
    <scope>NUCLEOTIDE SEQUENCE</scope>
    <source>
        <strain evidence="9">SCRP734</strain>
    </source>
</reference>
<comment type="subcellular location">
    <subcellularLocation>
        <location evidence="2">Chromosome</location>
    </subcellularLocation>
    <subcellularLocation>
        <location evidence="1">Nucleus</location>
    </subcellularLocation>
</comment>